<comment type="caution">
    <text evidence="1">The sequence shown here is derived from an EMBL/GenBank/DDBJ whole genome shotgun (WGS) entry which is preliminary data.</text>
</comment>
<evidence type="ECO:0008006" key="3">
    <source>
        <dbReference type="Google" id="ProtNLM"/>
    </source>
</evidence>
<sequence length="110" mass="13514">MKVYYIIPASSKVQAMALWPFVIANTSLRNRGVSMQLLRHEKIHLRQQLELLILPFYIWYIGEWLVRWWICKDPNRAYRTICFEREAYINDEQKNYLKVRKAWSFLKYLK</sequence>
<evidence type="ECO:0000313" key="1">
    <source>
        <dbReference type="EMBL" id="MFC0321554.1"/>
    </source>
</evidence>
<gene>
    <name evidence="1" type="ORF">ACFFI0_24790</name>
</gene>
<proteinExistence type="predicted"/>
<protein>
    <recommendedName>
        <fullName evidence="3">DUF4157 domain-containing protein</fullName>
    </recommendedName>
</protein>
<accession>A0ABV6HSF4</accession>
<evidence type="ECO:0000313" key="2">
    <source>
        <dbReference type="Proteomes" id="UP001589774"/>
    </source>
</evidence>
<name>A0ABV6HSF4_9SPHI</name>
<keyword evidence="2" id="KW-1185">Reference proteome</keyword>
<dbReference type="EMBL" id="JBHLWO010000007">
    <property type="protein sequence ID" value="MFC0321554.1"/>
    <property type="molecule type" value="Genomic_DNA"/>
</dbReference>
<dbReference type="RefSeq" id="WP_013665688.1">
    <property type="nucleotide sequence ID" value="NZ_JBHLWO010000007.1"/>
</dbReference>
<organism evidence="1 2">
    <name type="scientific">Olivibacter oleidegradans</name>
    <dbReference type="NCBI Taxonomy" id="760123"/>
    <lineage>
        <taxon>Bacteria</taxon>
        <taxon>Pseudomonadati</taxon>
        <taxon>Bacteroidota</taxon>
        <taxon>Sphingobacteriia</taxon>
        <taxon>Sphingobacteriales</taxon>
        <taxon>Sphingobacteriaceae</taxon>
        <taxon>Olivibacter</taxon>
    </lineage>
</organism>
<dbReference type="Proteomes" id="UP001589774">
    <property type="component" value="Unassembled WGS sequence"/>
</dbReference>
<reference evidence="1 2" key="1">
    <citation type="submission" date="2024-09" db="EMBL/GenBank/DDBJ databases">
        <authorList>
            <person name="Sun Q."/>
            <person name="Mori K."/>
        </authorList>
    </citation>
    <scope>NUCLEOTIDE SEQUENCE [LARGE SCALE GENOMIC DNA]</scope>
    <source>
        <strain evidence="1 2">CCM 7765</strain>
    </source>
</reference>